<evidence type="ECO:0008006" key="3">
    <source>
        <dbReference type="Google" id="ProtNLM"/>
    </source>
</evidence>
<dbReference type="AlphaFoldDB" id="A0A8E2J3N8"/>
<dbReference type="PANTHER" id="PTHR12110">
    <property type="entry name" value="HYDROXYPYRUVATE ISOMERASE"/>
    <property type="match status" value="1"/>
</dbReference>
<dbReference type="InterPro" id="IPR036237">
    <property type="entry name" value="Xyl_isomerase-like_sf"/>
</dbReference>
<dbReference type="Proteomes" id="UP000250043">
    <property type="component" value="Unassembled WGS sequence"/>
</dbReference>
<dbReference type="EMBL" id="KV722348">
    <property type="protein sequence ID" value="OCH93966.1"/>
    <property type="molecule type" value="Genomic_DNA"/>
</dbReference>
<accession>A0A8E2J3N8</accession>
<keyword evidence="2" id="KW-1185">Reference proteome</keyword>
<dbReference type="OrthoDB" id="5360893at2759"/>
<name>A0A8E2J3N8_9APHY</name>
<dbReference type="Gene3D" id="3.20.20.150">
    <property type="entry name" value="Divalent-metal-dependent TIM barrel enzymes"/>
    <property type="match status" value="2"/>
</dbReference>
<gene>
    <name evidence="1" type="ORF">OBBRIDRAFT_823729</name>
</gene>
<organism evidence="1 2">
    <name type="scientific">Obba rivulosa</name>
    <dbReference type="NCBI Taxonomy" id="1052685"/>
    <lineage>
        <taxon>Eukaryota</taxon>
        <taxon>Fungi</taxon>
        <taxon>Dikarya</taxon>
        <taxon>Basidiomycota</taxon>
        <taxon>Agaricomycotina</taxon>
        <taxon>Agaricomycetes</taxon>
        <taxon>Polyporales</taxon>
        <taxon>Gelatoporiaceae</taxon>
        <taxon>Obba</taxon>
    </lineage>
</organism>
<protein>
    <recommendedName>
        <fullName evidence="3">Xylose isomerase-like TIM barrel domain-containing protein</fullName>
    </recommendedName>
</protein>
<proteinExistence type="predicted"/>
<reference evidence="1 2" key="1">
    <citation type="submission" date="2016-07" db="EMBL/GenBank/DDBJ databases">
        <title>Draft genome of the white-rot fungus Obba rivulosa 3A-2.</title>
        <authorList>
            <consortium name="DOE Joint Genome Institute"/>
            <person name="Miettinen O."/>
            <person name="Riley R."/>
            <person name="Acob R."/>
            <person name="Barry K."/>
            <person name="Cullen D."/>
            <person name="De Vries R."/>
            <person name="Hainaut M."/>
            <person name="Hatakka A."/>
            <person name="Henrissat B."/>
            <person name="Hilden K."/>
            <person name="Kuo R."/>
            <person name="Labutti K."/>
            <person name="Lipzen A."/>
            <person name="Makela M.R."/>
            <person name="Sandor L."/>
            <person name="Spatafora J.W."/>
            <person name="Grigoriev I.V."/>
            <person name="Hibbett D.S."/>
        </authorList>
    </citation>
    <scope>NUCLEOTIDE SEQUENCE [LARGE SCALE GENOMIC DNA]</scope>
    <source>
        <strain evidence="1 2">3A-2</strain>
    </source>
</reference>
<sequence length="346" mass="37896">MASVIAYSTDSAGMHPSHTLPLKLQAIAEAGISQVELGFPDLEAYAAQEFPGYKKLDDRGQGDIDKLLETAGKIRALCGKLELSVLLMHPYAVVFVEVLTIRRLRGCGQAGEGLREGGILVQSAQARAYADPTSTTGLLPSAQETLNASLSALTSTIPSSKIFYLQVSDAARTDARALCVAAEKQGIPPLYAYSNEWRPLPFMSAIEPGQRWEEYLPVVDVCEAVLKTGWRGPWSFEVFYRKDMARDDPDVPTRWTRAAVKSYEKILEQLKQRGIPNRVLAPTLHIVGTQGPAPNVMLLTIAIGACKCLMNRYGMRHGQKYAAIRHFQPVHTARWTDKTRGGGIGA</sequence>
<evidence type="ECO:0000313" key="1">
    <source>
        <dbReference type="EMBL" id="OCH93966.1"/>
    </source>
</evidence>
<dbReference type="InterPro" id="IPR050312">
    <property type="entry name" value="IolE/XylAMocC-like"/>
</dbReference>
<dbReference type="PANTHER" id="PTHR12110:SF21">
    <property type="entry name" value="XYLOSE ISOMERASE-LIKE TIM BARREL DOMAIN-CONTAINING PROTEIN"/>
    <property type="match status" value="1"/>
</dbReference>
<dbReference type="SUPFAM" id="SSF51658">
    <property type="entry name" value="Xylose isomerase-like"/>
    <property type="match status" value="1"/>
</dbReference>
<evidence type="ECO:0000313" key="2">
    <source>
        <dbReference type="Proteomes" id="UP000250043"/>
    </source>
</evidence>
<feature type="non-terminal residue" evidence="1">
    <location>
        <position position="346"/>
    </location>
</feature>